<accession>A0A1X1ESY4</accession>
<dbReference type="InterPro" id="IPR021225">
    <property type="entry name" value="Tlde1_dom"/>
</dbReference>
<dbReference type="EMBL" id="MLJI01000001">
    <property type="protein sequence ID" value="ORM92993.1"/>
    <property type="molecule type" value="Genomic_DNA"/>
</dbReference>
<dbReference type="OrthoDB" id="6490254at2"/>
<protein>
    <recommendedName>
        <fullName evidence="1">Tlde1 domain-containing protein</fullName>
    </recommendedName>
</protein>
<keyword evidence="3" id="KW-1185">Reference proteome</keyword>
<name>A0A1X1ESY4_PANCY</name>
<dbReference type="Proteomes" id="UP000193749">
    <property type="component" value="Unassembled WGS sequence"/>
</dbReference>
<dbReference type="AlphaFoldDB" id="A0A1X1ESY4"/>
<evidence type="ECO:0000313" key="3">
    <source>
        <dbReference type="Proteomes" id="UP000193749"/>
    </source>
</evidence>
<reference evidence="2 3" key="1">
    <citation type="journal article" date="2017" name="Antonie Van Leeuwenhoek">
        <title>Phylogenomic resolution of the bacterial genus Pantoea and its relationship with Erwinia and Tatumella.</title>
        <authorList>
            <person name="Palmer M."/>
            <person name="Steenkamp E.T."/>
            <person name="Coetzee M.P."/>
            <person name="Chan W.Y."/>
            <person name="van Zyl E."/>
            <person name="De Maayer P."/>
            <person name="Coutinho T.A."/>
            <person name="Blom J."/>
            <person name="Smits T.H."/>
            <person name="Duffy B."/>
            <person name="Venter S.N."/>
        </authorList>
    </citation>
    <scope>NUCLEOTIDE SEQUENCE [LARGE SCALE GENOMIC DNA]</scope>
    <source>
        <strain evidence="2 3">LMG 2657</strain>
    </source>
</reference>
<dbReference type="Pfam" id="PF10908">
    <property type="entry name" value="Tlde1_dom"/>
    <property type="match status" value="1"/>
</dbReference>
<evidence type="ECO:0000259" key="1">
    <source>
        <dbReference type="Pfam" id="PF10908"/>
    </source>
</evidence>
<comment type="caution">
    <text evidence="2">The sequence shown here is derived from an EMBL/GenBank/DDBJ whole genome shotgun (WGS) entry which is preliminary data.</text>
</comment>
<proteinExistence type="predicted"/>
<evidence type="ECO:0000313" key="2">
    <source>
        <dbReference type="EMBL" id="ORM92993.1"/>
    </source>
</evidence>
<feature type="domain" description="Tlde1" evidence="1">
    <location>
        <begin position="24"/>
        <end position="148"/>
    </location>
</feature>
<gene>
    <name evidence="2" type="ORF">HA50_06375</name>
</gene>
<dbReference type="RefSeq" id="WP_084873656.1">
    <property type="nucleotide sequence ID" value="NZ_JAGGMY010000001.1"/>
</dbReference>
<sequence>MSYSCYFILNRREFSTLHCPGIGTFRAFSGQGEGRNNPDMTHVTNIGPLLRGRYFIVERPVGGTLGPIKEMFYRDIYGTDRSKWFALYRDDGKIDDWTFTQGIKRGGFRLHPVGPRGLSEGCITLTSQAQFEYLHDRLIAAGAMINIPGSKLKAYGTVKVY</sequence>
<organism evidence="2 3">
    <name type="scientific">Pantoea cypripedii</name>
    <name type="common">Pectobacterium cypripedii</name>
    <name type="synonym">Erwinia cypripedii</name>
    <dbReference type="NCBI Taxonomy" id="55209"/>
    <lineage>
        <taxon>Bacteria</taxon>
        <taxon>Pseudomonadati</taxon>
        <taxon>Pseudomonadota</taxon>
        <taxon>Gammaproteobacteria</taxon>
        <taxon>Enterobacterales</taxon>
        <taxon>Erwiniaceae</taxon>
        <taxon>Pantoea</taxon>
    </lineage>
</organism>